<gene>
    <name evidence="1" type="ORF">BN996_00234</name>
</gene>
<accession>A0A0D6JLL2</accession>
<sequence>MSFYESIHQFVGERETLRSVSHYEEMTVLLTETRLVQIRHDGGQATPERVREMRTIQLNRPVFAGCSVELESDRTVVGFHDSTGETVRLVTLPVRDFEFAATFSAVVGDAEVGAPFVGK</sequence>
<dbReference type="EMBL" id="CSTE01000001">
    <property type="protein sequence ID" value="CQR48786.1"/>
    <property type="molecule type" value="Genomic_DNA"/>
</dbReference>
<evidence type="ECO:0000313" key="1">
    <source>
        <dbReference type="EMBL" id="CQR48786.1"/>
    </source>
</evidence>
<proteinExistence type="predicted"/>
<dbReference type="AlphaFoldDB" id="A0A0D6JLL2"/>
<name>A0A0D6JLL2_9EURY</name>
<dbReference type="OrthoDB" id="286296at2157"/>
<dbReference type="RefSeq" id="WP_089776811.1">
    <property type="nucleotide sequence ID" value="NZ_CABLRR010000001.1"/>
</dbReference>
<dbReference type="Proteomes" id="UP000198902">
    <property type="component" value="Unassembled WGS sequence"/>
</dbReference>
<keyword evidence="2" id="KW-1185">Reference proteome</keyword>
<evidence type="ECO:0000313" key="2">
    <source>
        <dbReference type="Proteomes" id="UP000198902"/>
    </source>
</evidence>
<protein>
    <submittedName>
        <fullName evidence="1">Uncharacterized protein</fullName>
    </submittedName>
</protein>
<organism evidence="1 2">
    <name type="scientific">Haloferax massiliensis</name>
    <dbReference type="NCBI Taxonomy" id="1476858"/>
    <lineage>
        <taxon>Archaea</taxon>
        <taxon>Methanobacteriati</taxon>
        <taxon>Methanobacteriota</taxon>
        <taxon>Stenosarchaea group</taxon>
        <taxon>Halobacteria</taxon>
        <taxon>Halobacteriales</taxon>
        <taxon>Haloferacaceae</taxon>
        <taxon>Haloferax</taxon>
    </lineage>
</organism>
<reference evidence="2" key="1">
    <citation type="submission" date="2015-03" db="EMBL/GenBank/DDBJ databases">
        <authorList>
            <person name="Urmite Genomes"/>
        </authorList>
    </citation>
    <scope>NUCLEOTIDE SEQUENCE [LARGE SCALE GENOMIC DNA]</scope>
    <source>
        <strain evidence="2">Arc-Hr</strain>
    </source>
</reference>